<dbReference type="PANTHER" id="PTHR31454">
    <property type="entry name" value="ACTIVE REGULATOR OF SIRT1"/>
    <property type="match status" value="1"/>
</dbReference>
<evidence type="ECO:0000256" key="2">
    <source>
        <dbReference type="ARBA" id="ARBA00007318"/>
    </source>
</evidence>
<reference evidence="7" key="2">
    <citation type="journal article" date="2015" name="Fish Shellfish Immunol.">
        <title>Early steps in the European eel (Anguilla anguilla)-Vibrio vulnificus interaction in the gills: Role of the RtxA13 toxin.</title>
        <authorList>
            <person name="Callol A."/>
            <person name="Pajuelo D."/>
            <person name="Ebbesson L."/>
            <person name="Teles M."/>
            <person name="MacKenzie S."/>
            <person name="Amaro C."/>
        </authorList>
    </citation>
    <scope>NUCLEOTIDE SEQUENCE</scope>
</reference>
<dbReference type="PRINTS" id="PR02029">
    <property type="entry name" value="ACTREGSIRT1"/>
</dbReference>
<evidence type="ECO:0000256" key="5">
    <source>
        <dbReference type="ARBA" id="ARBA00032748"/>
    </source>
</evidence>
<comment type="similarity">
    <text evidence="2">Belongs to the AROS family.</text>
</comment>
<dbReference type="GO" id="GO:0019899">
    <property type="term" value="F:enzyme binding"/>
    <property type="evidence" value="ECO:0007669"/>
    <property type="project" value="TreeGrafter"/>
</dbReference>
<dbReference type="Pfam" id="PF15684">
    <property type="entry name" value="AROS"/>
    <property type="match status" value="1"/>
</dbReference>
<dbReference type="PANTHER" id="PTHR31454:SF2">
    <property type="entry name" value="ACTIVE REGULATOR OF SIRT1"/>
    <property type="match status" value="1"/>
</dbReference>
<feature type="compositionally biased region" description="Basic and acidic residues" evidence="6">
    <location>
        <begin position="26"/>
        <end position="39"/>
    </location>
</feature>
<dbReference type="AlphaFoldDB" id="A0A0E9X0S7"/>
<accession>A0A0E9X0S7</accession>
<dbReference type="InterPro" id="IPR023262">
    <property type="entry name" value="AROS"/>
</dbReference>
<name>A0A0E9X0S7_ANGAN</name>
<dbReference type="GO" id="GO:0005730">
    <property type="term" value="C:nucleolus"/>
    <property type="evidence" value="ECO:0007669"/>
    <property type="project" value="UniProtKB-SubCell"/>
</dbReference>
<protein>
    <recommendedName>
        <fullName evidence="3">Active regulator of SIRT1</fullName>
    </recommendedName>
    <alternativeName>
        <fullName evidence="5">40S ribosomal protein S19-binding protein 1</fullName>
    </alternativeName>
</protein>
<reference evidence="7" key="1">
    <citation type="submission" date="2014-11" db="EMBL/GenBank/DDBJ databases">
        <authorList>
            <person name="Amaro Gonzalez C."/>
        </authorList>
    </citation>
    <scope>NUCLEOTIDE SEQUENCE</scope>
</reference>
<feature type="region of interest" description="Disordered" evidence="6">
    <location>
        <begin position="1"/>
        <end position="43"/>
    </location>
</feature>
<organism evidence="7">
    <name type="scientific">Anguilla anguilla</name>
    <name type="common">European freshwater eel</name>
    <name type="synonym">Muraena anguilla</name>
    <dbReference type="NCBI Taxonomy" id="7936"/>
    <lineage>
        <taxon>Eukaryota</taxon>
        <taxon>Metazoa</taxon>
        <taxon>Chordata</taxon>
        <taxon>Craniata</taxon>
        <taxon>Vertebrata</taxon>
        <taxon>Euteleostomi</taxon>
        <taxon>Actinopterygii</taxon>
        <taxon>Neopterygii</taxon>
        <taxon>Teleostei</taxon>
        <taxon>Anguilliformes</taxon>
        <taxon>Anguillidae</taxon>
        <taxon>Anguilla</taxon>
    </lineage>
</organism>
<evidence type="ECO:0000256" key="3">
    <source>
        <dbReference type="ARBA" id="ARBA00016855"/>
    </source>
</evidence>
<dbReference type="EMBL" id="GBXM01012511">
    <property type="protein sequence ID" value="JAH96066.1"/>
    <property type="molecule type" value="Transcribed_RNA"/>
</dbReference>
<proteinExistence type="inferred from homology"/>
<evidence type="ECO:0000313" key="7">
    <source>
        <dbReference type="EMBL" id="JAH96066.1"/>
    </source>
</evidence>
<comment type="subcellular location">
    <subcellularLocation>
        <location evidence="1">Nucleus</location>
        <location evidence="1">Nucleolus</location>
    </subcellularLocation>
</comment>
<evidence type="ECO:0000256" key="4">
    <source>
        <dbReference type="ARBA" id="ARBA00023242"/>
    </source>
</evidence>
<keyword evidence="4" id="KW-0539">Nucleus</keyword>
<evidence type="ECO:0000256" key="1">
    <source>
        <dbReference type="ARBA" id="ARBA00004604"/>
    </source>
</evidence>
<evidence type="ECO:0000256" key="6">
    <source>
        <dbReference type="SAM" id="MobiDB-lite"/>
    </source>
</evidence>
<sequence length="64" mass="7478">MGLGYKAEQSDTQKILLQNKGRQSRNRPDPPAKKQKEQRSLFTEEEFQQFQKEYFGRTVEGGSK</sequence>